<proteinExistence type="predicted"/>
<gene>
    <name evidence="3" type="ORF">Pla52n_22910</name>
</gene>
<feature type="chain" id="PRO_5023113049" description="DUF1570 domain-containing protein" evidence="1">
    <location>
        <begin position="30"/>
        <end position="374"/>
    </location>
</feature>
<reference evidence="3 4" key="1">
    <citation type="submission" date="2019-02" db="EMBL/GenBank/DDBJ databases">
        <title>Deep-cultivation of Planctomycetes and their phenomic and genomic characterization uncovers novel biology.</title>
        <authorList>
            <person name="Wiegand S."/>
            <person name="Jogler M."/>
            <person name="Boedeker C."/>
            <person name="Pinto D."/>
            <person name="Vollmers J."/>
            <person name="Rivas-Marin E."/>
            <person name="Kohn T."/>
            <person name="Peeters S.H."/>
            <person name="Heuer A."/>
            <person name="Rast P."/>
            <person name="Oberbeckmann S."/>
            <person name="Bunk B."/>
            <person name="Jeske O."/>
            <person name="Meyerdierks A."/>
            <person name="Storesund J.E."/>
            <person name="Kallscheuer N."/>
            <person name="Luecker S."/>
            <person name="Lage O.M."/>
            <person name="Pohl T."/>
            <person name="Merkel B.J."/>
            <person name="Hornburger P."/>
            <person name="Mueller R.-W."/>
            <person name="Bruemmer F."/>
            <person name="Labrenz M."/>
            <person name="Spormann A.M."/>
            <person name="Op Den Camp H."/>
            <person name="Overmann J."/>
            <person name="Amann R."/>
            <person name="Jetten M.S.M."/>
            <person name="Mascher T."/>
            <person name="Medema M.H."/>
            <person name="Devos D.P."/>
            <person name="Kaster A.-K."/>
            <person name="Ovreas L."/>
            <person name="Rohde M."/>
            <person name="Galperin M.Y."/>
            <person name="Jogler C."/>
        </authorList>
    </citation>
    <scope>NUCLEOTIDE SEQUENCE [LARGE SCALE GENOMIC DNA]</scope>
    <source>
        <strain evidence="3 4">Pla52n</strain>
    </source>
</reference>
<organism evidence="3 4">
    <name type="scientific">Stieleria varia</name>
    <dbReference type="NCBI Taxonomy" id="2528005"/>
    <lineage>
        <taxon>Bacteria</taxon>
        <taxon>Pseudomonadati</taxon>
        <taxon>Planctomycetota</taxon>
        <taxon>Planctomycetia</taxon>
        <taxon>Pirellulales</taxon>
        <taxon>Pirellulaceae</taxon>
        <taxon>Stieleria</taxon>
    </lineage>
</organism>
<protein>
    <recommendedName>
        <fullName evidence="2">DUF1570 domain-containing protein</fullName>
    </recommendedName>
</protein>
<dbReference type="InterPro" id="IPR011464">
    <property type="entry name" value="DUF1570"/>
</dbReference>
<evidence type="ECO:0000313" key="3">
    <source>
        <dbReference type="EMBL" id="TWU04252.1"/>
    </source>
</evidence>
<evidence type="ECO:0000259" key="2">
    <source>
        <dbReference type="Pfam" id="PF07607"/>
    </source>
</evidence>
<sequence precursor="true">MTNSTLAIKISTIARRCFAPLLVMSSITAALVGSPRCSAASPGMLEFLASGRVQHGIALIDLQHEMVVLDRHGEIHWLDRQAKQNVRQLDASYEPASVMELKNSLQSEFGKQFEVLTTQNFLVVQPRGRGTRWPDLFEQSHRAFVSYMSRRGVEIRRGRFPMIAVVFPDSSAMYAEFKRRSIDMPRVAGIYSSDSNRVMTHDGGYTPSVAQTVRHEAAHQSAFNYGVHSRVVNTPKWISEGIGQMFEPESMVSQQAGLAIRDRVNQDSMTLLIRNYDSGRSPEFALRMMELIGDDALFKGRDTVSDAYAISWAMMYYLAEREPKAFAQILQLTSRKPTYADYSRADRLRDFESVVGVNPMDFSKRVAWFLGSLQ</sequence>
<feature type="domain" description="DUF1570" evidence="2">
    <location>
        <begin position="211"/>
        <end position="337"/>
    </location>
</feature>
<comment type="caution">
    <text evidence="3">The sequence shown here is derived from an EMBL/GenBank/DDBJ whole genome shotgun (WGS) entry which is preliminary data.</text>
</comment>
<name>A0A5C6AYP7_9BACT</name>
<keyword evidence="1" id="KW-0732">Signal</keyword>
<dbReference type="AlphaFoldDB" id="A0A5C6AYP7"/>
<evidence type="ECO:0000313" key="4">
    <source>
        <dbReference type="Proteomes" id="UP000320176"/>
    </source>
</evidence>
<dbReference type="OrthoDB" id="291356at2"/>
<accession>A0A5C6AYP7</accession>
<dbReference type="Proteomes" id="UP000320176">
    <property type="component" value="Unassembled WGS sequence"/>
</dbReference>
<feature type="signal peptide" evidence="1">
    <location>
        <begin position="1"/>
        <end position="29"/>
    </location>
</feature>
<dbReference type="EMBL" id="SJPN01000003">
    <property type="protein sequence ID" value="TWU04252.1"/>
    <property type="molecule type" value="Genomic_DNA"/>
</dbReference>
<dbReference type="Pfam" id="PF07607">
    <property type="entry name" value="DUF1570"/>
    <property type="match status" value="1"/>
</dbReference>
<evidence type="ECO:0000256" key="1">
    <source>
        <dbReference type="SAM" id="SignalP"/>
    </source>
</evidence>
<keyword evidence="4" id="KW-1185">Reference proteome</keyword>